<keyword evidence="3 6" id="KW-0067">ATP-binding</keyword>
<dbReference type="GO" id="GO:0016226">
    <property type="term" value="P:iron-sulfur cluster assembly"/>
    <property type="evidence" value="ECO:0007669"/>
    <property type="project" value="InterPro"/>
</dbReference>
<dbReference type="PROSITE" id="PS01215">
    <property type="entry name" value="MRP"/>
    <property type="match status" value="1"/>
</dbReference>
<dbReference type="Pfam" id="PF10609">
    <property type="entry name" value="ParA"/>
    <property type="match status" value="1"/>
</dbReference>
<comment type="function">
    <text evidence="6">Binds and transfers iron-sulfur (Fe-S) clusters to target apoproteins. Can hydrolyze ATP.</text>
</comment>
<organism evidence="8 9">
    <name type="scientific">Faecalicoccus pleomorphus</name>
    <dbReference type="NCBI Taxonomy" id="1323"/>
    <lineage>
        <taxon>Bacteria</taxon>
        <taxon>Bacillati</taxon>
        <taxon>Bacillota</taxon>
        <taxon>Erysipelotrichia</taxon>
        <taxon>Erysipelotrichales</taxon>
        <taxon>Erysipelotrichaceae</taxon>
        <taxon>Faecalicoccus</taxon>
    </lineage>
</organism>
<evidence type="ECO:0000256" key="7">
    <source>
        <dbReference type="SAM" id="MobiDB-lite"/>
    </source>
</evidence>
<dbReference type="Proteomes" id="UP000255523">
    <property type="component" value="Unassembled WGS sequence"/>
</dbReference>
<dbReference type="CDD" id="cd02037">
    <property type="entry name" value="Mrp_NBP35"/>
    <property type="match status" value="1"/>
</dbReference>
<comment type="similarity">
    <text evidence="6">Belongs to the Mrp/NBP35 ATP-binding proteins family.</text>
</comment>
<sequence length="278" mass="30499">MSCEGCPSKGNCGKDQSTCGVENNPNNHIKNIVAIMSGKGGVGKSTITVMVAKALAKKGYKVGIMDADITGPSIPRLFAAENEQAYATKENYIIPVEVTDGIKIMSLNFLMKNESDPVIWRGPVIAGVVKQFYTDVLWGDLDVLLIDMPPGTGDVALTIMQSLPVSGVLMVSTPQPMVSMIVAKAIHMCEQMHVPVYGVIENMAYLECPNCLEKIEFYDTAQLHQFFEDTKTKLYGTLPMLDLIRDLNTYAQYNENQKEIVHDLIDSAVDQLIQDIGC</sequence>
<evidence type="ECO:0000256" key="4">
    <source>
        <dbReference type="ARBA" id="ARBA00023004"/>
    </source>
</evidence>
<feature type="binding site" evidence="6">
    <location>
        <begin position="38"/>
        <end position="45"/>
    </location>
    <ligand>
        <name>ATP</name>
        <dbReference type="ChEBI" id="CHEBI:30616"/>
    </ligand>
</feature>
<accession>A0A380LLK9</accession>
<evidence type="ECO:0000256" key="6">
    <source>
        <dbReference type="HAMAP-Rule" id="MF_02040"/>
    </source>
</evidence>
<dbReference type="GeneID" id="77461544"/>
<dbReference type="InterPro" id="IPR033756">
    <property type="entry name" value="YlxH/NBP35"/>
</dbReference>
<evidence type="ECO:0000256" key="3">
    <source>
        <dbReference type="ARBA" id="ARBA00022840"/>
    </source>
</evidence>
<keyword evidence="5 6" id="KW-0411">Iron-sulfur</keyword>
<gene>
    <name evidence="8" type="ORF">NCTC11087_00561</name>
</gene>
<keyword evidence="6" id="KW-0378">Hydrolase</keyword>
<dbReference type="InterPro" id="IPR000808">
    <property type="entry name" value="Mrp-like_CS"/>
</dbReference>
<dbReference type="GO" id="GO:0046872">
    <property type="term" value="F:metal ion binding"/>
    <property type="evidence" value="ECO:0007669"/>
    <property type="project" value="UniProtKB-KW"/>
</dbReference>
<evidence type="ECO:0000313" key="8">
    <source>
        <dbReference type="EMBL" id="SUO03692.1"/>
    </source>
</evidence>
<evidence type="ECO:0000256" key="5">
    <source>
        <dbReference type="ARBA" id="ARBA00023014"/>
    </source>
</evidence>
<evidence type="ECO:0000256" key="1">
    <source>
        <dbReference type="ARBA" id="ARBA00022723"/>
    </source>
</evidence>
<dbReference type="SUPFAM" id="SSF52540">
    <property type="entry name" value="P-loop containing nucleoside triphosphate hydrolases"/>
    <property type="match status" value="1"/>
</dbReference>
<dbReference type="InterPro" id="IPR027417">
    <property type="entry name" value="P-loop_NTPase"/>
</dbReference>
<dbReference type="PANTHER" id="PTHR42961">
    <property type="entry name" value="IRON-SULFUR PROTEIN NUBPL"/>
    <property type="match status" value="1"/>
</dbReference>
<dbReference type="OrthoDB" id="9809679at2"/>
<dbReference type="GO" id="GO:0051539">
    <property type="term" value="F:4 iron, 4 sulfur cluster binding"/>
    <property type="evidence" value="ECO:0007669"/>
    <property type="project" value="TreeGrafter"/>
</dbReference>
<dbReference type="GO" id="GO:0140663">
    <property type="term" value="F:ATP-dependent FeS chaperone activity"/>
    <property type="evidence" value="ECO:0007669"/>
    <property type="project" value="InterPro"/>
</dbReference>
<dbReference type="InterPro" id="IPR019591">
    <property type="entry name" value="Mrp/NBP35_ATP-bd"/>
</dbReference>
<dbReference type="HAMAP" id="MF_02040">
    <property type="entry name" value="Mrp_NBP35"/>
    <property type="match status" value="1"/>
</dbReference>
<dbReference type="EMBL" id="UHFX01000003">
    <property type="protein sequence ID" value="SUO03692.1"/>
    <property type="molecule type" value="Genomic_DNA"/>
</dbReference>
<dbReference type="GO" id="GO:0005524">
    <property type="term" value="F:ATP binding"/>
    <property type="evidence" value="ECO:0007669"/>
    <property type="project" value="UniProtKB-UniRule"/>
</dbReference>
<dbReference type="AlphaFoldDB" id="A0A380LLK9"/>
<dbReference type="GO" id="GO:0016887">
    <property type="term" value="F:ATP hydrolysis activity"/>
    <property type="evidence" value="ECO:0007669"/>
    <property type="project" value="UniProtKB-UniRule"/>
</dbReference>
<evidence type="ECO:0000256" key="2">
    <source>
        <dbReference type="ARBA" id="ARBA00022741"/>
    </source>
</evidence>
<comment type="subunit">
    <text evidence="6">Homodimer.</text>
</comment>
<proteinExistence type="inferred from homology"/>
<dbReference type="PANTHER" id="PTHR42961:SF2">
    <property type="entry name" value="IRON-SULFUR PROTEIN NUBPL"/>
    <property type="match status" value="1"/>
</dbReference>
<dbReference type="FunFam" id="3.40.50.300:FF:001119">
    <property type="entry name" value="Iron-sulfur cluster carrier protein"/>
    <property type="match status" value="1"/>
</dbReference>
<reference evidence="8 9" key="1">
    <citation type="submission" date="2018-06" db="EMBL/GenBank/DDBJ databases">
        <authorList>
            <consortium name="Pathogen Informatics"/>
            <person name="Doyle S."/>
        </authorList>
    </citation>
    <scope>NUCLEOTIDE SEQUENCE [LARGE SCALE GENOMIC DNA]</scope>
    <source>
        <strain evidence="8 9">NCTC11087</strain>
    </source>
</reference>
<keyword evidence="4 6" id="KW-0408">Iron</keyword>
<dbReference type="RefSeq" id="WP_022789069.1">
    <property type="nucleotide sequence ID" value="NZ_UHFX01000003.1"/>
</dbReference>
<feature type="region of interest" description="Disordered" evidence="7">
    <location>
        <begin position="1"/>
        <end position="20"/>
    </location>
</feature>
<name>A0A380LLK9_9FIRM</name>
<keyword evidence="2 6" id="KW-0547">Nucleotide-binding</keyword>
<keyword evidence="1 6" id="KW-0479">Metal-binding</keyword>
<dbReference type="Gene3D" id="3.40.50.300">
    <property type="entry name" value="P-loop containing nucleotide triphosphate hydrolases"/>
    <property type="match status" value="1"/>
</dbReference>
<protein>
    <recommendedName>
        <fullName evidence="6">Iron-sulfur cluster carrier protein</fullName>
    </recommendedName>
</protein>
<keyword evidence="9" id="KW-1185">Reference proteome</keyword>
<dbReference type="InterPro" id="IPR044304">
    <property type="entry name" value="NUBPL-like"/>
</dbReference>
<evidence type="ECO:0000313" key="9">
    <source>
        <dbReference type="Proteomes" id="UP000255523"/>
    </source>
</evidence>